<dbReference type="CDD" id="cd00093">
    <property type="entry name" value="HTH_XRE"/>
    <property type="match status" value="1"/>
</dbReference>
<accession>A0A162U5Z0</accession>
<evidence type="ECO:0000313" key="3">
    <source>
        <dbReference type="EMBL" id="KZL93583.1"/>
    </source>
</evidence>
<evidence type="ECO:0000259" key="2">
    <source>
        <dbReference type="PROSITE" id="PS50943"/>
    </source>
</evidence>
<dbReference type="RefSeq" id="WP_066617795.1">
    <property type="nucleotide sequence ID" value="NZ_FQXL01000031.1"/>
</dbReference>
<dbReference type="GO" id="GO:0003677">
    <property type="term" value="F:DNA binding"/>
    <property type="evidence" value="ECO:0007669"/>
    <property type="project" value="UniProtKB-KW"/>
</dbReference>
<gene>
    <name evidence="3" type="primary">immR_1</name>
    <name evidence="3" type="ORF">CLMAG_06290</name>
</gene>
<name>A0A162U5Z0_9CLOT</name>
<reference evidence="3 4" key="1">
    <citation type="submission" date="2016-04" db="EMBL/GenBank/DDBJ databases">
        <title>Genome sequence of Clostridium magnum DSM 2767.</title>
        <authorList>
            <person name="Poehlein A."/>
            <person name="Uhlig R."/>
            <person name="Fischer R."/>
            <person name="Bahl H."/>
            <person name="Daniel R."/>
        </authorList>
    </citation>
    <scope>NUCLEOTIDE SEQUENCE [LARGE SCALE GENOMIC DNA]</scope>
    <source>
        <strain evidence="3 4">DSM 2767</strain>
    </source>
</reference>
<evidence type="ECO:0000256" key="1">
    <source>
        <dbReference type="ARBA" id="ARBA00023125"/>
    </source>
</evidence>
<dbReference type="OrthoDB" id="9811208at2"/>
<dbReference type="EMBL" id="LWAE01000001">
    <property type="protein sequence ID" value="KZL93583.1"/>
    <property type="molecule type" value="Genomic_DNA"/>
</dbReference>
<dbReference type="InterPro" id="IPR001387">
    <property type="entry name" value="Cro/C1-type_HTH"/>
</dbReference>
<keyword evidence="4" id="KW-1185">Reference proteome</keyword>
<dbReference type="PANTHER" id="PTHR46558">
    <property type="entry name" value="TRACRIPTIONAL REGULATORY PROTEIN-RELATED-RELATED"/>
    <property type="match status" value="1"/>
</dbReference>
<keyword evidence="1" id="KW-0238">DNA-binding</keyword>
<sequence length="81" mass="9601">MLFHERLKGLREDKDLTQQEVAEALHIERNTLSGYEIGYREPNLDMLVKIADYFDTTLDYLLCRTSLKVSFSKLYKKNKNE</sequence>
<comment type="caution">
    <text evidence="3">The sequence shown here is derived from an EMBL/GenBank/DDBJ whole genome shotgun (WGS) entry which is preliminary data.</text>
</comment>
<dbReference type="PROSITE" id="PS50943">
    <property type="entry name" value="HTH_CROC1"/>
    <property type="match status" value="1"/>
</dbReference>
<dbReference type="Pfam" id="PF01381">
    <property type="entry name" value="HTH_3"/>
    <property type="match status" value="1"/>
</dbReference>
<dbReference type="Gene3D" id="1.10.260.40">
    <property type="entry name" value="lambda repressor-like DNA-binding domains"/>
    <property type="match status" value="1"/>
</dbReference>
<dbReference type="AlphaFoldDB" id="A0A162U5Z0"/>
<dbReference type="STRING" id="1121326.CLMAG_06290"/>
<evidence type="ECO:0000313" key="4">
    <source>
        <dbReference type="Proteomes" id="UP000076603"/>
    </source>
</evidence>
<dbReference type="PANTHER" id="PTHR46558:SF14">
    <property type="entry name" value="HTH-TYPE TRANSCRIPTIONAL REGULATOR ANSR"/>
    <property type="match status" value="1"/>
</dbReference>
<proteinExistence type="predicted"/>
<dbReference type="SMART" id="SM00530">
    <property type="entry name" value="HTH_XRE"/>
    <property type="match status" value="1"/>
</dbReference>
<dbReference type="InterPro" id="IPR010982">
    <property type="entry name" value="Lambda_DNA-bd_dom_sf"/>
</dbReference>
<dbReference type="PATRIC" id="fig|1121326.3.peg.585"/>
<dbReference type="Proteomes" id="UP000076603">
    <property type="component" value="Unassembled WGS sequence"/>
</dbReference>
<organism evidence="3 4">
    <name type="scientific">Clostridium magnum DSM 2767</name>
    <dbReference type="NCBI Taxonomy" id="1121326"/>
    <lineage>
        <taxon>Bacteria</taxon>
        <taxon>Bacillati</taxon>
        <taxon>Bacillota</taxon>
        <taxon>Clostridia</taxon>
        <taxon>Eubacteriales</taxon>
        <taxon>Clostridiaceae</taxon>
        <taxon>Clostridium</taxon>
    </lineage>
</organism>
<dbReference type="SUPFAM" id="SSF47413">
    <property type="entry name" value="lambda repressor-like DNA-binding domains"/>
    <property type="match status" value="1"/>
</dbReference>
<protein>
    <submittedName>
        <fullName evidence="3">HTH-type transcriptional regulator ImmR</fullName>
    </submittedName>
</protein>
<feature type="domain" description="HTH cro/C1-type" evidence="2">
    <location>
        <begin position="7"/>
        <end position="61"/>
    </location>
</feature>